<sequence>MTDLAFQTRALFPGGRSGERQEHEAGRANADGPPEHGSAASGATRAGDAV</sequence>
<evidence type="ECO:0000313" key="2">
    <source>
        <dbReference type="EMBL" id="MBL7626843.1"/>
    </source>
</evidence>
<reference evidence="2" key="1">
    <citation type="submission" date="2020-12" db="EMBL/GenBank/DDBJ databases">
        <title>Genomic characterization of non-nitrogen-fixing Frankia strains.</title>
        <authorList>
            <person name="Carlos-Shanley C."/>
            <person name="Guerra T."/>
            <person name="Hahn D."/>
        </authorList>
    </citation>
    <scope>NUCLEOTIDE SEQUENCE</scope>
    <source>
        <strain evidence="2">CN6</strain>
    </source>
</reference>
<gene>
    <name evidence="2" type="ORF">I7412_06595</name>
</gene>
<feature type="region of interest" description="Disordered" evidence="1">
    <location>
        <begin position="1"/>
        <end position="50"/>
    </location>
</feature>
<name>A0A937RI78_9ACTN</name>
<organism evidence="2 3">
    <name type="scientific">Frankia nepalensis</name>
    <dbReference type="NCBI Taxonomy" id="1836974"/>
    <lineage>
        <taxon>Bacteria</taxon>
        <taxon>Bacillati</taxon>
        <taxon>Actinomycetota</taxon>
        <taxon>Actinomycetes</taxon>
        <taxon>Frankiales</taxon>
        <taxon>Frankiaceae</taxon>
        <taxon>Frankia</taxon>
    </lineage>
</organism>
<dbReference type="AlphaFoldDB" id="A0A937RI78"/>
<accession>A0A937RI78</accession>
<evidence type="ECO:0000256" key="1">
    <source>
        <dbReference type="SAM" id="MobiDB-lite"/>
    </source>
</evidence>
<dbReference type="EMBL" id="JAEACQ010000150">
    <property type="protein sequence ID" value="MBL7626843.1"/>
    <property type="molecule type" value="Genomic_DNA"/>
</dbReference>
<evidence type="ECO:0000313" key="3">
    <source>
        <dbReference type="Proteomes" id="UP000604475"/>
    </source>
</evidence>
<feature type="compositionally biased region" description="Basic and acidic residues" evidence="1">
    <location>
        <begin position="17"/>
        <end position="26"/>
    </location>
</feature>
<comment type="caution">
    <text evidence="2">The sequence shown here is derived from an EMBL/GenBank/DDBJ whole genome shotgun (WGS) entry which is preliminary data.</text>
</comment>
<dbReference type="Proteomes" id="UP000604475">
    <property type="component" value="Unassembled WGS sequence"/>
</dbReference>
<dbReference type="RefSeq" id="WP_203006211.1">
    <property type="nucleotide sequence ID" value="NZ_JADWYU010000169.1"/>
</dbReference>
<protein>
    <submittedName>
        <fullName evidence="2">Uncharacterized protein</fullName>
    </submittedName>
</protein>
<keyword evidence="3" id="KW-1185">Reference proteome</keyword>
<proteinExistence type="predicted"/>